<evidence type="ECO:0000259" key="1">
    <source>
        <dbReference type="Pfam" id="PF12146"/>
    </source>
</evidence>
<name>A0ABZ1RY46_9ACTN</name>
<keyword evidence="2" id="KW-0614">Plasmid</keyword>
<dbReference type="Proteomes" id="UP001432075">
    <property type="component" value="Plasmid unnamed1"/>
</dbReference>
<keyword evidence="3" id="KW-1185">Reference proteome</keyword>
<evidence type="ECO:0000313" key="3">
    <source>
        <dbReference type="Proteomes" id="UP001432075"/>
    </source>
</evidence>
<accession>A0ABZ1RY46</accession>
<dbReference type="InterPro" id="IPR050228">
    <property type="entry name" value="Carboxylesterase_BioH"/>
</dbReference>
<organism evidence="2 3">
    <name type="scientific">Streptomyces goshikiensis</name>
    <dbReference type="NCBI Taxonomy" id="1942"/>
    <lineage>
        <taxon>Bacteria</taxon>
        <taxon>Bacillati</taxon>
        <taxon>Actinomycetota</taxon>
        <taxon>Actinomycetes</taxon>
        <taxon>Kitasatosporales</taxon>
        <taxon>Streptomycetaceae</taxon>
        <taxon>Streptomyces</taxon>
    </lineage>
</organism>
<dbReference type="PANTHER" id="PTHR43194">
    <property type="entry name" value="HYDROLASE ALPHA/BETA FOLD FAMILY"/>
    <property type="match status" value="1"/>
</dbReference>
<feature type="domain" description="Serine aminopeptidase S33" evidence="1">
    <location>
        <begin position="71"/>
        <end position="193"/>
    </location>
</feature>
<dbReference type="InterPro" id="IPR029058">
    <property type="entry name" value="AB_hydrolase_fold"/>
</dbReference>
<reference evidence="2" key="1">
    <citation type="submission" date="2022-10" db="EMBL/GenBank/DDBJ databases">
        <title>The complete genomes of actinobacterial strains from the NBC collection.</title>
        <authorList>
            <person name="Joergensen T.S."/>
            <person name="Alvarez Arevalo M."/>
            <person name="Sterndorff E.B."/>
            <person name="Faurdal D."/>
            <person name="Vuksanovic O."/>
            <person name="Mourched A.-S."/>
            <person name="Charusanti P."/>
            <person name="Shaw S."/>
            <person name="Blin K."/>
            <person name="Weber T."/>
        </authorList>
    </citation>
    <scope>NUCLEOTIDE SEQUENCE</scope>
    <source>
        <strain evidence="2">NBC_00283</strain>
        <plasmid evidence="2">unnamed1</plasmid>
    </source>
</reference>
<dbReference type="PANTHER" id="PTHR43194:SF5">
    <property type="entry name" value="PIMELOYL-[ACYL-CARRIER PROTEIN] METHYL ESTER ESTERASE"/>
    <property type="match status" value="1"/>
</dbReference>
<dbReference type="GeneID" id="91413983"/>
<dbReference type="InterPro" id="IPR022742">
    <property type="entry name" value="Hydrolase_4"/>
</dbReference>
<dbReference type="Pfam" id="PF12146">
    <property type="entry name" value="Hydrolase_4"/>
    <property type="match status" value="1"/>
</dbReference>
<evidence type="ECO:0000313" key="2">
    <source>
        <dbReference type="EMBL" id="WUO51271.1"/>
    </source>
</evidence>
<dbReference type="EMBL" id="CP108058">
    <property type="protein sequence ID" value="WUO51271.1"/>
    <property type="molecule type" value="Genomic_DNA"/>
</dbReference>
<dbReference type="GO" id="GO:0016787">
    <property type="term" value="F:hydrolase activity"/>
    <property type="evidence" value="ECO:0007669"/>
    <property type="project" value="UniProtKB-KW"/>
</dbReference>
<protein>
    <submittedName>
        <fullName evidence="2">Alpha/beta hydrolase</fullName>
    </submittedName>
</protein>
<proteinExistence type="predicted"/>
<gene>
    <name evidence="2" type="ORF">OHU17_35970</name>
</gene>
<dbReference type="Gene3D" id="3.40.50.1820">
    <property type="entry name" value="alpha/beta hydrolase"/>
    <property type="match status" value="1"/>
</dbReference>
<dbReference type="SUPFAM" id="SSF53474">
    <property type="entry name" value="alpha/beta-Hydrolases"/>
    <property type="match status" value="1"/>
</dbReference>
<geneLocation type="plasmid" evidence="2 3">
    <name>unnamed1</name>
</geneLocation>
<dbReference type="RefSeq" id="WP_229895683.1">
    <property type="nucleotide sequence ID" value="NZ_BMVE01000016.1"/>
</dbReference>
<keyword evidence="2" id="KW-0378">Hydrolase</keyword>
<sequence length="284" mass="30016">MRRAAHSALSLIAPGAGARWATDAFSDTRRLGRKPDNVLPLGARRFAVHGSPDISGGYLWGDPADGAPIALLVHGWATDSSSMHSFVEPMRRLGFTVAAFDAPAHGVWDGSQATMTQYTQAVAAVLDSLEGRVRVIVTHSLGTIASLSGLALRGADLDAMVLLAPACTLGGVLDRWDGAGMRVPAQTVRRVYDELHRRNGVPVSHWDAVRRGAGLSWPVLSLHDPADDWVPYADSETIARELPGVRLVPAPGVGHIGILSSREVSATVTAFVSAHTSRPAPAIP</sequence>